<protein>
    <submittedName>
        <fullName evidence="1">Uncharacterized protein</fullName>
    </submittedName>
</protein>
<sequence>MASPHPPTPSTASSSHRSPWDLIKVLLDSGVSREGILAVAKLEEASLDKLLDIHQDEGRGAVGELVGSLKIIPEHELRNLIDFVVRDKERSEGGRSPSLNPTRPAIDNDAAYATTATSFATSLATTSHLAPPVPSMSYQRSISTDDHTSTPHRLHWEFNASFNHTVIAQKIFRRNLVDKIWQESQNSGPPNKFLVLSWARSPVTELLLRELQVVSGEIDNCQPSYSDARLHDLLERVYSTASQSWQDASIIGNTPQPTAPRLVTPRIYPQQAPSSLQDIAGMGQVSFDAPTPKYPHSIASPSIISPSTPAPAHRHQLAYRHQQPPTINIGPQNNASAHVASTAQHASSQNIAFDAFSSFSTGTTGSTPSSQLLPRDGSFEEVLEDWVINDNQLYNL</sequence>
<reference evidence="1 2" key="1">
    <citation type="submission" date="2021-02" db="EMBL/GenBank/DDBJ databases">
        <title>Genome assembly of Pseudopithomyces chartarum.</title>
        <authorList>
            <person name="Jauregui R."/>
            <person name="Singh J."/>
            <person name="Voisey C."/>
        </authorList>
    </citation>
    <scope>NUCLEOTIDE SEQUENCE [LARGE SCALE GENOMIC DNA]</scope>
    <source>
        <strain evidence="1 2">AGR01</strain>
    </source>
</reference>
<dbReference type="EMBL" id="WVTA01000016">
    <property type="protein sequence ID" value="KAK3201259.1"/>
    <property type="molecule type" value="Genomic_DNA"/>
</dbReference>
<proteinExistence type="predicted"/>
<gene>
    <name evidence="1" type="ORF">GRF29_185g319212</name>
</gene>
<dbReference type="Proteomes" id="UP001280581">
    <property type="component" value="Unassembled WGS sequence"/>
</dbReference>
<evidence type="ECO:0000313" key="1">
    <source>
        <dbReference type="EMBL" id="KAK3201259.1"/>
    </source>
</evidence>
<accession>A0AAN6RBU0</accession>
<name>A0AAN6RBU0_9PLEO</name>
<organism evidence="1 2">
    <name type="scientific">Pseudopithomyces chartarum</name>
    <dbReference type="NCBI Taxonomy" id="1892770"/>
    <lineage>
        <taxon>Eukaryota</taxon>
        <taxon>Fungi</taxon>
        <taxon>Dikarya</taxon>
        <taxon>Ascomycota</taxon>
        <taxon>Pezizomycotina</taxon>
        <taxon>Dothideomycetes</taxon>
        <taxon>Pleosporomycetidae</taxon>
        <taxon>Pleosporales</taxon>
        <taxon>Massarineae</taxon>
        <taxon>Didymosphaeriaceae</taxon>
        <taxon>Pseudopithomyces</taxon>
    </lineage>
</organism>
<dbReference type="AlphaFoldDB" id="A0AAN6RBU0"/>
<keyword evidence="2" id="KW-1185">Reference proteome</keyword>
<evidence type="ECO:0000313" key="2">
    <source>
        <dbReference type="Proteomes" id="UP001280581"/>
    </source>
</evidence>
<comment type="caution">
    <text evidence="1">The sequence shown here is derived from an EMBL/GenBank/DDBJ whole genome shotgun (WGS) entry which is preliminary data.</text>
</comment>